<dbReference type="AlphaFoldDB" id="A0A2Z5Y1K3"/>
<dbReference type="SUPFAM" id="SSF53448">
    <property type="entry name" value="Nucleotide-diphospho-sugar transferases"/>
    <property type="match status" value="1"/>
</dbReference>
<evidence type="ECO:0000256" key="1">
    <source>
        <dbReference type="ARBA" id="ARBA00022679"/>
    </source>
</evidence>
<dbReference type="PANTHER" id="PTHR32385">
    <property type="entry name" value="MANNOSYL PHOSPHORYLINOSITOL CERAMIDE SYNTHASE"/>
    <property type="match status" value="1"/>
</dbReference>
<dbReference type="GeneID" id="57043031"/>
<dbReference type="PANTHER" id="PTHR32385:SF15">
    <property type="entry name" value="INOSITOL PHOSPHOCERAMIDE MANNOSYLTRANSFERASE 1"/>
    <property type="match status" value="1"/>
</dbReference>
<evidence type="ECO:0000313" key="2">
    <source>
        <dbReference type="EMBL" id="BBC60608.1"/>
    </source>
</evidence>
<organism evidence="2 3">
    <name type="scientific">Melissococcus plutonius</name>
    <dbReference type="NCBI Taxonomy" id="33970"/>
    <lineage>
        <taxon>Bacteria</taxon>
        <taxon>Bacillati</taxon>
        <taxon>Bacillota</taxon>
        <taxon>Bacilli</taxon>
        <taxon>Lactobacillales</taxon>
        <taxon>Enterococcaceae</taxon>
        <taxon>Melissococcus</taxon>
    </lineage>
</organism>
<dbReference type="RefSeq" id="WP_013774442.1">
    <property type="nucleotide sequence ID" value="NZ_AP018492.1"/>
</dbReference>
<accession>A0A2Z5Y1K3</accession>
<dbReference type="GO" id="GO:0000030">
    <property type="term" value="F:mannosyltransferase activity"/>
    <property type="evidence" value="ECO:0007669"/>
    <property type="project" value="TreeGrafter"/>
</dbReference>
<dbReference type="InterPro" id="IPR029044">
    <property type="entry name" value="Nucleotide-diphossugar_trans"/>
</dbReference>
<gene>
    <name evidence="2" type="ORF">DAT561_0471</name>
</gene>
<name>A0A2Z5Y1K3_9ENTE</name>
<proteinExistence type="predicted"/>
<dbReference type="InterPro" id="IPR007577">
    <property type="entry name" value="GlycoTrfase_DXD_sugar-bd_CS"/>
</dbReference>
<dbReference type="GO" id="GO:0016020">
    <property type="term" value="C:membrane"/>
    <property type="evidence" value="ECO:0007669"/>
    <property type="project" value="GOC"/>
</dbReference>
<evidence type="ECO:0000313" key="3">
    <source>
        <dbReference type="Proteomes" id="UP000269226"/>
    </source>
</evidence>
<dbReference type="Gene3D" id="3.90.550.20">
    <property type="match status" value="1"/>
</dbReference>
<sequence>MIPKKIHYCWFGDKPLSDKEEKYMKSWQQYCPDYEIKRWNEKNFDIQAFSYVKKAYDLKQWAFVSDVARLYALMTEGGIYLDTDMEIIRPLDYFLQFPAFLGFEIETRISTGIMGSEAHHPFITELFHDYEERPFQRAEKTEDVETNVIRITKILQTYGLKPNNTKQRIRDIEIFPRDTFSPKNYYTRKIDATENTYAIHQFSGSWL</sequence>
<protein>
    <submittedName>
        <fullName evidence="2">Putative glycosyltransferase</fullName>
    </submittedName>
</protein>
<dbReference type="EMBL" id="AP018492">
    <property type="protein sequence ID" value="BBC60608.1"/>
    <property type="molecule type" value="Genomic_DNA"/>
</dbReference>
<dbReference type="OMA" id="ECIATWK"/>
<dbReference type="Pfam" id="PF04488">
    <property type="entry name" value="Gly_transf_sug"/>
    <property type="match status" value="1"/>
</dbReference>
<dbReference type="Proteomes" id="UP000269226">
    <property type="component" value="Chromosome"/>
</dbReference>
<reference evidence="2 3" key="1">
    <citation type="submission" date="2018-01" db="EMBL/GenBank/DDBJ databases">
        <title>Whole genome sequence of Melissococcus plutonius DAT561.</title>
        <authorList>
            <person name="Okumura K."/>
            <person name="Takamatsu D."/>
            <person name="Okura M."/>
        </authorList>
    </citation>
    <scope>NUCLEOTIDE SEQUENCE [LARGE SCALE GENOMIC DNA]</scope>
    <source>
        <strain evidence="2 3">DAT561</strain>
    </source>
</reference>
<dbReference type="InterPro" id="IPR051706">
    <property type="entry name" value="Glycosyltransferase_domain"/>
</dbReference>
<keyword evidence="1 2" id="KW-0808">Transferase</keyword>
<dbReference type="GO" id="GO:0051999">
    <property type="term" value="P:mannosyl-inositol phosphorylceramide biosynthetic process"/>
    <property type="evidence" value="ECO:0007669"/>
    <property type="project" value="TreeGrafter"/>
</dbReference>